<gene>
    <name evidence="1" type="ORF">U472_09360</name>
</gene>
<name>A0A1C0A7H0_9FIRM</name>
<evidence type="ECO:0000313" key="1">
    <source>
        <dbReference type="EMBL" id="OCL26209.1"/>
    </source>
</evidence>
<accession>A0A1C0A7H0</accession>
<sequence length="64" mass="7404">MYEDKLLKKVASKCPEYEAITVAQNFGASILNNLEALEEAKCDLCVNWDDSHCDIFQKHHEKYL</sequence>
<dbReference type="OrthoDB" id="1684524at2"/>
<dbReference type="EMBL" id="LWDV01000009">
    <property type="protein sequence ID" value="OCL26209.1"/>
    <property type="molecule type" value="Genomic_DNA"/>
</dbReference>
<dbReference type="AlphaFoldDB" id="A0A1C0A7H0"/>
<comment type="caution">
    <text evidence="1">The sequence shown here is derived from an EMBL/GenBank/DDBJ whole genome shotgun (WGS) entry which is preliminary data.</text>
</comment>
<protein>
    <submittedName>
        <fullName evidence="1">Uncharacterized protein</fullName>
    </submittedName>
</protein>
<dbReference type="RefSeq" id="WP_068717802.1">
    <property type="nucleotide sequence ID" value="NZ_LWDV01000009.1"/>
</dbReference>
<proteinExistence type="predicted"/>
<keyword evidence="2" id="KW-1185">Reference proteome</keyword>
<dbReference type="Proteomes" id="UP000093514">
    <property type="component" value="Unassembled WGS sequence"/>
</dbReference>
<organism evidence="1 2">
    <name type="scientific">Orenia metallireducens</name>
    <dbReference type="NCBI Taxonomy" id="1413210"/>
    <lineage>
        <taxon>Bacteria</taxon>
        <taxon>Bacillati</taxon>
        <taxon>Bacillota</taxon>
        <taxon>Clostridia</taxon>
        <taxon>Halanaerobiales</taxon>
        <taxon>Halobacteroidaceae</taxon>
        <taxon>Orenia</taxon>
    </lineage>
</organism>
<evidence type="ECO:0000313" key="2">
    <source>
        <dbReference type="Proteomes" id="UP000093514"/>
    </source>
</evidence>
<reference evidence="2" key="1">
    <citation type="submission" date="2016-07" db="EMBL/GenBank/DDBJ databases">
        <authorList>
            <person name="Florea S."/>
            <person name="Webb J.S."/>
            <person name="Jaromczyk J."/>
            <person name="Schardl C.L."/>
        </authorList>
    </citation>
    <scope>NUCLEOTIDE SEQUENCE [LARGE SCALE GENOMIC DNA]</scope>
    <source>
        <strain evidence="2">Z6</strain>
    </source>
</reference>
<reference evidence="1 2" key="2">
    <citation type="submission" date="2016-08" db="EMBL/GenBank/DDBJ databases">
        <title>Orenia metallireducens sp. nov. strain Z6, a Novel Metal-reducing Firmicute from the Deep Subsurface.</title>
        <authorList>
            <person name="Maxim B.I."/>
            <person name="Kenneth K."/>
            <person name="Flynn T.M."/>
            <person name="Oloughlin E.J."/>
            <person name="Locke R.A."/>
            <person name="Weber J.R."/>
            <person name="Egan S.M."/>
            <person name="Mackie R.I."/>
            <person name="Cann I.K."/>
        </authorList>
    </citation>
    <scope>NUCLEOTIDE SEQUENCE [LARGE SCALE GENOMIC DNA]</scope>
    <source>
        <strain evidence="1 2">Z6</strain>
    </source>
</reference>